<dbReference type="SUPFAM" id="SSF53335">
    <property type="entry name" value="S-adenosyl-L-methionine-dependent methyltransferases"/>
    <property type="match status" value="1"/>
</dbReference>
<dbReference type="InterPro" id="IPR041698">
    <property type="entry name" value="Methyltransf_25"/>
</dbReference>
<evidence type="ECO:0000313" key="2">
    <source>
        <dbReference type="EMBL" id="RIB09086.1"/>
    </source>
</evidence>
<organism evidence="2 3">
    <name type="scientific">Gigaspora rosea</name>
    <dbReference type="NCBI Taxonomy" id="44941"/>
    <lineage>
        <taxon>Eukaryota</taxon>
        <taxon>Fungi</taxon>
        <taxon>Fungi incertae sedis</taxon>
        <taxon>Mucoromycota</taxon>
        <taxon>Glomeromycotina</taxon>
        <taxon>Glomeromycetes</taxon>
        <taxon>Diversisporales</taxon>
        <taxon>Gigasporaceae</taxon>
        <taxon>Gigaspora</taxon>
    </lineage>
</organism>
<dbReference type="Proteomes" id="UP000266673">
    <property type="component" value="Unassembled WGS sequence"/>
</dbReference>
<keyword evidence="2" id="KW-0808">Transferase</keyword>
<accession>A0A397UPM7</accession>
<comment type="caution">
    <text evidence="2">The sequence shown here is derived from an EMBL/GenBank/DDBJ whole genome shotgun (WGS) entry which is preliminary data.</text>
</comment>
<proteinExistence type="predicted"/>
<dbReference type="PANTHER" id="PTHR43591">
    <property type="entry name" value="METHYLTRANSFERASE"/>
    <property type="match status" value="1"/>
</dbReference>
<evidence type="ECO:0000313" key="3">
    <source>
        <dbReference type="Proteomes" id="UP000266673"/>
    </source>
</evidence>
<dbReference type="PANTHER" id="PTHR43591:SF24">
    <property type="entry name" value="2-METHOXY-6-POLYPRENYL-1,4-BENZOQUINOL METHYLASE, MITOCHONDRIAL"/>
    <property type="match status" value="1"/>
</dbReference>
<evidence type="ECO:0000259" key="1">
    <source>
        <dbReference type="Pfam" id="PF13649"/>
    </source>
</evidence>
<dbReference type="CDD" id="cd02440">
    <property type="entry name" value="AdoMet_MTases"/>
    <property type="match status" value="1"/>
</dbReference>
<dbReference type="Pfam" id="PF13649">
    <property type="entry name" value="Methyltransf_25"/>
    <property type="match status" value="1"/>
</dbReference>
<dbReference type="OrthoDB" id="2363476at2759"/>
<dbReference type="InterPro" id="IPR029063">
    <property type="entry name" value="SAM-dependent_MTases_sf"/>
</dbReference>
<dbReference type="AlphaFoldDB" id="A0A397UPM7"/>
<sequence>MDNNINKKIFHFPVKDQEELGNVLLYAHSIYEYVFNGHVGAPIHEKLQNGAKVLEFGCDAGIWITEVAAEYPNSEFYAVDFSIPASNNVDNITFIKCDILQKLPFPDDEFDYVFSRDKFLFFEKNNFYGYLSEILRILKPGGWLEVEYFLNQDITNGPATKLMIDAWHSWLKSHNIVKDFIESFERYLQETGKVESMSHQLVKVPVGGSNAFGEFTCEFTISYMKNTKDFLAPFMNISFEEFDRLTNTAESEMRAKDCNMSCQLKRIIARKKIPNSKEN</sequence>
<gene>
    <name evidence="2" type="ORF">C2G38_2251596</name>
</gene>
<name>A0A397UPM7_9GLOM</name>
<dbReference type="STRING" id="44941.A0A397UPM7"/>
<dbReference type="EMBL" id="QKWP01001418">
    <property type="protein sequence ID" value="RIB09086.1"/>
    <property type="molecule type" value="Genomic_DNA"/>
</dbReference>
<reference evidence="2 3" key="1">
    <citation type="submission" date="2018-06" db="EMBL/GenBank/DDBJ databases">
        <title>Comparative genomics reveals the genomic features of Rhizophagus irregularis, R. cerebriforme, R. diaphanum and Gigaspora rosea, and their symbiotic lifestyle signature.</title>
        <authorList>
            <person name="Morin E."/>
            <person name="San Clemente H."/>
            <person name="Chen E.C.H."/>
            <person name="De La Providencia I."/>
            <person name="Hainaut M."/>
            <person name="Kuo A."/>
            <person name="Kohler A."/>
            <person name="Murat C."/>
            <person name="Tang N."/>
            <person name="Roy S."/>
            <person name="Loubradou J."/>
            <person name="Henrissat B."/>
            <person name="Grigoriev I.V."/>
            <person name="Corradi N."/>
            <person name="Roux C."/>
            <person name="Martin F.M."/>
        </authorList>
    </citation>
    <scope>NUCLEOTIDE SEQUENCE [LARGE SCALE GENOMIC DNA]</scope>
    <source>
        <strain evidence="2 3">DAOM 194757</strain>
    </source>
</reference>
<keyword evidence="2" id="KW-0489">Methyltransferase</keyword>
<dbReference type="Gene3D" id="3.40.50.150">
    <property type="entry name" value="Vaccinia Virus protein VP39"/>
    <property type="match status" value="1"/>
</dbReference>
<dbReference type="GO" id="GO:0008168">
    <property type="term" value="F:methyltransferase activity"/>
    <property type="evidence" value="ECO:0007669"/>
    <property type="project" value="UniProtKB-KW"/>
</dbReference>
<keyword evidence="3" id="KW-1185">Reference proteome</keyword>
<protein>
    <submittedName>
        <fullName evidence="2">S-adenosyl-L-methionine-dependent methyltransferase</fullName>
    </submittedName>
</protein>
<feature type="domain" description="Methyltransferase" evidence="1">
    <location>
        <begin position="53"/>
        <end position="142"/>
    </location>
</feature>
<dbReference type="GO" id="GO:0032259">
    <property type="term" value="P:methylation"/>
    <property type="evidence" value="ECO:0007669"/>
    <property type="project" value="UniProtKB-KW"/>
</dbReference>